<dbReference type="AlphaFoldDB" id="A0A3P6B476"/>
<dbReference type="InterPro" id="IPR008949">
    <property type="entry name" value="Isoprenoid_synthase_dom_sf"/>
</dbReference>
<organism evidence="1">
    <name type="scientific">Brassica oleracea</name>
    <name type="common">Wild cabbage</name>
    <dbReference type="NCBI Taxonomy" id="3712"/>
    <lineage>
        <taxon>Eukaryota</taxon>
        <taxon>Viridiplantae</taxon>
        <taxon>Streptophyta</taxon>
        <taxon>Embryophyta</taxon>
        <taxon>Tracheophyta</taxon>
        <taxon>Spermatophyta</taxon>
        <taxon>Magnoliopsida</taxon>
        <taxon>eudicotyledons</taxon>
        <taxon>Gunneridae</taxon>
        <taxon>Pentapetalae</taxon>
        <taxon>rosids</taxon>
        <taxon>malvids</taxon>
        <taxon>Brassicales</taxon>
        <taxon>Brassicaceae</taxon>
        <taxon>Brassiceae</taxon>
        <taxon>Brassica</taxon>
    </lineage>
</organism>
<dbReference type="PANTHER" id="PTHR11626">
    <property type="entry name" value="FARNESYL-DIPHOSPHATE FARNESYLTRANSFERASE"/>
    <property type="match status" value="1"/>
</dbReference>
<dbReference type="InterPro" id="IPR002060">
    <property type="entry name" value="Squ/phyt_synthse"/>
</dbReference>
<dbReference type="Gene3D" id="1.10.600.10">
    <property type="entry name" value="Farnesyl Diphosphate Synthase"/>
    <property type="match status" value="1"/>
</dbReference>
<dbReference type="SUPFAM" id="SSF48576">
    <property type="entry name" value="Terpenoid synthases"/>
    <property type="match status" value="1"/>
</dbReference>
<dbReference type="GO" id="GO:0045338">
    <property type="term" value="P:farnesyl diphosphate metabolic process"/>
    <property type="evidence" value="ECO:0007669"/>
    <property type="project" value="InterPro"/>
</dbReference>
<gene>
    <name evidence="1" type="ORF">BOLC3T17376H</name>
</gene>
<protein>
    <recommendedName>
        <fullName evidence="2">Squalene synthase</fullName>
    </recommendedName>
</protein>
<accession>A0A3P6B476</accession>
<evidence type="ECO:0008006" key="2">
    <source>
        <dbReference type="Google" id="ProtNLM"/>
    </source>
</evidence>
<dbReference type="GO" id="GO:0005789">
    <property type="term" value="C:endoplasmic reticulum membrane"/>
    <property type="evidence" value="ECO:0007669"/>
    <property type="project" value="TreeGrafter"/>
</dbReference>
<evidence type="ECO:0000313" key="1">
    <source>
        <dbReference type="EMBL" id="VDC94034.1"/>
    </source>
</evidence>
<dbReference type="InterPro" id="IPR044844">
    <property type="entry name" value="Trans_IPPS_euk-type"/>
</dbReference>
<proteinExistence type="predicted"/>
<name>A0A3P6B476_BRAOL</name>
<sequence length="251" mass="28122">MEGVVADAFFAAESMASMAVLVGGRVLPGFVWLLFPVSVEPSVVVLGGCRSLVFEGGTPDVEDIALVFGCFADFVRPKPFSPTISFLRWAFLVLPSFYPTCEWADDPSSNRHVQYFFLTSKTNIIRDYIEDINEIPKPRMFWPCEIWGKYVDKLEDLKSEENSSKAVQCLNDMVTNALVHIEDCMKYMDALRDPAIFRLCAIPQIMAIGTLALCYNNAQVFRGVVKIRPGLTAKIVNHGKTMVRSRIFLAC</sequence>
<dbReference type="EMBL" id="LR031872">
    <property type="protein sequence ID" value="VDC94034.1"/>
    <property type="molecule type" value="Genomic_DNA"/>
</dbReference>
<dbReference type="Pfam" id="PF00494">
    <property type="entry name" value="SQS_PSY"/>
    <property type="match status" value="1"/>
</dbReference>
<reference evidence="1" key="1">
    <citation type="submission" date="2018-11" db="EMBL/GenBank/DDBJ databases">
        <authorList>
            <consortium name="Genoscope - CEA"/>
            <person name="William W."/>
        </authorList>
    </citation>
    <scope>NUCLEOTIDE SEQUENCE</scope>
</reference>
<dbReference type="GO" id="GO:0051996">
    <property type="term" value="F:squalene synthase [NAD(P)H] activity"/>
    <property type="evidence" value="ECO:0007669"/>
    <property type="project" value="InterPro"/>
</dbReference>
<dbReference type="PANTHER" id="PTHR11626:SF2">
    <property type="entry name" value="SQUALENE SYNTHASE"/>
    <property type="match status" value="1"/>
</dbReference>